<evidence type="ECO:0000313" key="2">
    <source>
        <dbReference type="EMBL" id="KAF1984390.1"/>
    </source>
</evidence>
<accession>A0A6G1GUD5</accession>
<gene>
    <name evidence="2" type="ORF">K402DRAFT_422910</name>
</gene>
<feature type="compositionally biased region" description="Basic and acidic residues" evidence="1">
    <location>
        <begin position="131"/>
        <end position="149"/>
    </location>
</feature>
<reference evidence="2" key="1">
    <citation type="journal article" date="2020" name="Stud. Mycol.">
        <title>101 Dothideomycetes genomes: a test case for predicting lifestyles and emergence of pathogens.</title>
        <authorList>
            <person name="Haridas S."/>
            <person name="Albert R."/>
            <person name="Binder M."/>
            <person name="Bloem J."/>
            <person name="Labutti K."/>
            <person name="Salamov A."/>
            <person name="Andreopoulos B."/>
            <person name="Baker S."/>
            <person name="Barry K."/>
            <person name="Bills G."/>
            <person name="Bluhm B."/>
            <person name="Cannon C."/>
            <person name="Castanera R."/>
            <person name="Culley D."/>
            <person name="Daum C."/>
            <person name="Ezra D."/>
            <person name="Gonzalez J."/>
            <person name="Henrissat B."/>
            <person name="Kuo A."/>
            <person name="Liang C."/>
            <person name="Lipzen A."/>
            <person name="Lutzoni F."/>
            <person name="Magnuson J."/>
            <person name="Mondo S."/>
            <person name="Nolan M."/>
            <person name="Ohm R."/>
            <person name="Pangilinan J."/>
            <person name="Park H.-J."/>
            <person name="Ramirez L."/>
            <person name="Alfaro M."/>
            <person name="Sun H."/>
            <person name="Tritt A."/>
            <person name="Yoshinaga Y."/>
            <person name="Zwiers L.-H."/>
            <person name="Turgeon B."/>
            <person name="Goodwin S."/>
            <person name="Spatafora J."/>
            <person name="Crous P."/>
            <person name="Grigoriev I."/>
        </authorList>
    </citation>
    <scope>NUCLEOTIDE SEQUENCE</scope>
    <source>
        <strain evidence="2">CBS 113979</strain>
    </source>
</reference>
<proteinExistence type="predicted"/>
<name>A0A6G1GUD5_9PEZI</name>
<evidence type="ECO:0000313" key="3">
    <source>
        <dbReference type="Proteomes" id="UP000800041"/>
    </source>
</evidence>
<sequence>MFPNLFVSALRVSSAPLDVLMKARRLLFTQAGAVISQQDDQADQPFPLPLEARLRDPSHYESGFDLQALQAPSSSARLAELASNLVLSARSGCVGNLFTGNLQPPYQNEAGLALGVFADGDTVIPTASGHQEGRLTKNDDGGAADDHLG</sequence>
<dbReference type="AlphaFoldDB" id="A0A6G1GUD5"/>
<dbReference type="Proteomes" id="UP000800041">
    <property type="component" value="Unassembled WGS sequence"/>
</dbReference>
<organism evidence="2 3">
    <name type="scientific">Aulographum hederae CBS 113979</name>
    <dbReference type="NCBI Taxonomy" id="1176131"/>
    <lineage>
        <taxon>Eukaryota</taxon>
        <taxon>Fungi</taxon>
        <taxon>Dikarya</taxon>
        <taxon>Ascomycota</taxon>
        <taxon>Pezizomycotina</taxon>
        <taxon>Dothideomycetes</taxon>
        <taxon>Pleosporomycetidae</taxon>
        <taxon>Aulographales</taxon>
        <taxon>Aulographaceae</taxon>
    </lineage>
</organism>
<dbReference type="EMBL" id="ML977168">
    <property type="protein sequence ID" value="KAF1984390.1"/>
    <property type="molecule type" value="Genomic_DNA"/>
</dbReference>
<keyword evidence="3" id="KW-1185">Reference proteome</keyword>
<feature type="region of interest" description="Disordered" evidence="1">
    <location>
        <begin position="125"/>
        <end position="149"/>
    </location>
</feature>
<protein>
    <submittedName>
        <fullName evidence="2">Uncharacterized protein</fullName>
    </submittedName>
</protein>
<evidence type="ECO:0000256" key="1">
    <source>
        <dbReference type="SAM" id="MobiDB-lite"/>
    </source>
</evidence>